<dbReference type="Pfam" id="PF00675">
    <property type="entry name" value="Peptidase_M16"/>
    <property type="match status" value="1"/>
</dbReference>
<comment type="function">
    <text evidence="2">Endopeptidase that degrades small peptides of less than 7 kDa, such as glucagon and insulin.</text>
</comment>
<evidence type="ECO:0000256" key="1">
    <source>
        <dbReference type="ARBA" id="ARBA00001947"/>
    </source>
</evidence>
<evidence type="ECO:0000259" key="16">
    <source>
        <dbReference type="Pfam" id="PF00675"/>
    </source>
</evidence>
<evidence type="ECO:0000256" key="13">
    <source>
        <dbReference type="ARBA" id="ARBA00033450"/>
    </source>
</evidence>
<dbReference type="Gene3D" id="3.30.830.10">
    <property type="entry name" value="Metalloenzyme, LuxS/M16 peptidase-like"/>
    <property type="match status" value="4"/>
</dbReference>
<keyword evidence="6" id="KW-0645">Protease</keyword>
<dbReference type="InterPro" id="IPR007863">
    <property type="entry name" value="Peptidase_M16_C"/>
</dbReference>
<evidence type="ECO:0000256" key="2">
    <source>
        <dbReference type="ARBA" id="ARBA00002184"/>
    </source>
</evidence>
<dbReference type="OrthoDB" id="9811314at2"/>
<evidence type="ECO:0000256" key="5">
    <source>
        <dbReference type="ARBA" id="ARBA00017565"/>
    </source>
</evidence>
<dbReference type="AlphaFoldDB" id="A0A432XTU2"/>
<dbReference type="Pfam" id="PF16187">
    <property type="entry name" value="Peptidase_M16_M"/>
    <property type="match status" value="1"/>
</dbReference>
<gene>
    <name evidence="20" type="ORF">CWI69_10470</name>
</gene>
<keyword evidence="9" id="KW-0862">Zinc</keyword>
<evidence type="ECO:0000256" key="11">
    <source>
        <dbReference type="ARBA" id="ARBA00029597"/>
    </source>
</evidence>
<dbReference type="GO" id="GO:0005737">
    <property type="term" value="C:cytoplasm"/>
    <property type="evidence" value="ECO:0007669"/>
    <property type="project" value="UniProtKB-ARBA"/>
</dbReference>
<comment type="caution">
    <text evidence="20">The sequence shown here is derived from an EMBL/GenBank/DDBJ whole genome shotgun (WGS) entry which is preliminary data.</text>
</comment>
<dbReference type="InterPro" id="IPR050626">
    <property type="entry name" value="Peptidase_M16"/>
</dbReference>
<dbReference type="EC" id="3.4.24.55" evidence="4"/>
<evidence type="ECO:0000256" key="6">
    <source>
        <dbReference type="ARBA" id="ARBA00022670"/>
    </source>
</evidence>
<keyword evidence="21" id="KW-1185">Reference proteome</keyword>
<evidence type="ECO:0000256" key="12">
    <source>
        <dbReference type="ARBA" id="ARBA00031184"/>
    </source>
</evidence>
<dbReference type="Pfam" id="PF05193">
    <property type="entry name" value="Peptidase_M16_C"/>
    <property type="match status" value="1"/>
</dbReference>
<evidence type="ECO:0000256" key="14">
    <source>
        <dbReference type="RuleBase" id="RU004447"/>
    </source>
</evidence>
<name>A0A432XTU2_9GAMM</name>
<evidence type="ECO:0000256" key="4">
    <source>
        <dbReference type="ARBA" id="ARBA00012449"/>
    </source>
</evidence>
<keyword evidence="10" id="KW-0482">Metalloprotease</keyword>
<evidence type="ECO:0000259" key="18">
    <source>
        <dbReference type="Pfam" id="PF16187"/>
    </source>
</evidence>
<comment type="cofactor">
    <cofactor evidence="1">
        <name>Zn(2+)</name>
        <dbReference type="ChEBI" id="CHEBI:29105"/>
    </cofactor>
</comment>
<dbReference type="SUPFAM" id="SSF63411">
    <property type="entry name" value="LuxS/MPP-like metallohydrolase"/>
    <property type="match status" value="4"/>
</dbReference>
<organism evidence="20 21">
    <name type="scientific">Pseudidiomarina halophila</name>
    <dbReference type="NCBI Taxonomy" id="1449799"/>
    <lineage>
        <taxon>Bacteria</taxon>
        <taxon>Pseudomonadati</taxon>
        <taxon>Pseudomonadota</taxon>
        <taxon>Gammaproteobacteria</taxon>
        <taxon>Alteromonadales</taxon>
        <taxon>Idiomarinaceae</taxon>
        <taxon>Pseudidiomarina</taxon>
    </lineage>
</organism>
<feature type="domain" description="Coenzyme PQQ synthesis protein F-like C-terminal lobe" evidence="19">
    <location>
        <begin position="783"/>
        <end position="876"/>
    </location>
</feature>
<reference evidence="21" key="1">
    <citation type="journal article" date="2018" name="Front. Microbiol.">
        <title>Genome-Based Analysis Reveals the Taxonomy and Diversity of the Family Idiomarinaceae.</title>
        <authorList>
            <person name="Liu Y."/>
            <person name="Lai Q."/>
            <person name="Shao Z."/>
        </authorList>
    </citation>
    <scope>NUCLEOTIDE SEQUENCE [LARGE SCALE GENOMIC DNA]</scope>
    <source>
        <strain evidence="21">BH195</strain>
    </source>
</reference>
<dbReference type="Proteomes" id="UP000287198">
    <property type="component" value="Unassembled WGS sequence"/>
</dbReference>
<keyword evidence="8" id="KW-0378">Hydrolase</keyword>
<evidence type="ECO:0000256" key="3">
    <source>
        <dbReference type="ARBA" id="ARBA00007261"/>
    </source>
</evidence>
<dbReference type="FunFam" id="3.30.830.10:FF:000012">
    <property type="entry name" value="Protease 3"/>
    <property type="match status" value="1"/>
</dbReference>
<dbReference type="EMBL" id="PIPW01000003">
    <property type="protein sequence ID" value="RUO52054.1"/>
    <property type="molecule type" value="Genomic_DNA"/>
</dbReference>
<dbReference type="InterPro" id="IPR011765">
    <property type="entry name" value="Pept_M16_N"/>
</dbReference>
<dbReference type="GO" id="GO:0006508">
    <property type="term" value="P:proteolysis"/>
    <property type="evidence" value="ECO:0007669"/>
    <property type="project" value="UniProtKB-KW"/>
</dbReference>
<dbReference type="RefSeq" id="WP_126764155.1">
    <property type="nucleotide sequence ID" value="NZ_JBHLTZ010000010.1"/>
</dbReference>
<evidence type="ECO:0000256" key="9">
    <source>
        <dbReference type="ARBA" id="ARBA00022833"/>
    </source>
</evidence>
<dbReference type="PANTHER" id="PTHR43690">
    <property type="entry name" value="NARDILYSIN"/>
    <property type="match status" value="1"/>
</dbReference>
<evidence type="ECO:0000256" key="8">
    <source>
        <dbReference type="ARBA" id="ARBA00022801"/>
    </source>
</evidence>
<evidence type="ECO:0000259" key="17">
    <source>
        <dbReference type="Pfam" id="PF05193"/>
    </source>
</evidence>
<dbReference type="PROSITE" id="PS00143">
    <property type="entry name" value="INSULINASE"/>
    <property type="match status" value="1"/>
</dbReference>
<dbReference type="InterPro" id="IPR011249">
    <property type="entry name" value="Metalloenz_LuxS/M16"/>
</dbReference>
<comment type="similarity">
    <text evidence="3 14">Belongs to the peptidase M16 family.</text>
</comment>
<feature type="chain" id="PRO_5019225023" description="Protease 3" evidence="15">
    <location>
        <begin position="27"/>
        <end position="962"/>
    </location>
</feature>
<dbReference type="InterPro" id="IPR032632">
    <property type="entry name" value="Peptidase_M16_M"/>
</dbReference>
<dbReference type="InterPro" id="IPR054734">
    <property type="entry name" value="PqqF-like_C_4"/>
</dbReference>
<dbReference type="GO" id="GO:0004222">
    <property type="term" value="F:metalloendopeptidase activity"/>
    <property type="evidence" value="ECO:0007669"/>
    <property type="project" value="UniProtKB-EC"/>
</dbReference>
<dbReference type="InterPro" id="IPR001431">
    <property type="entry name" value="Pept_M16_Zn_BS"/>
</dbReference>
<sequence>MKPLVLASAMSLALLVGCGSQTNTIAETTTAVHQPTNEAVIKSPNDDRAYKTVILPNGLEVMLISDPQTEKSAASLSVGVGLLHDPMSQQGMAHYLEHMLFLGTERYPDTKGYSAFMTANGGSQNAYTWLDITNYMFSVNNDALDEALDRFSDFFKAPMLYPEYTDKEKNAVNAEWSMRREMDFFGQFKLARNLLGDHPANRFLIGNLESLGDKEGSNLHAETVAFYEQYYSANIMKVALIGKQSVAELEKLAVKHFSSIENDKIAEPEVTAEIDFSEVGGKRIHYVPNQDLKQLRLEFIIDDNSDQYAVKPNRFITYLLGSEMPGAPAYELKKLGLISSLSASASPTYYGNYGVLQIDVNLTDAGMQQRDTITALLMNYIDLIKSEGVDRKYYSEIKTSLANQFRFLEKSDEFSYVSNLAEAMQNVPAEMAIAAPFHYEHFDAEAIQDVLAQLTPERLRVWYVSKQEPHDSELHYYDGKYKVVPISAEEQAAWHAEPAIDLALPAVNRMLPENFEIVATQQRDKPEVVIDNDNVTVWHYPSEAFADQPRGVLEINMNSAAPIKSAKADVLLSLWSDLYNLEQSALATEASIAGMQLRLSAGTGLTMRIGGFTDKQPLLLQQALADLAVDVDPQGFRQAVDRYVRALGNQGKQFPFYQAFGAYNKLIREGNYNTEVLIDTAQSLNAADLQMFMDDFLSQHRLRVFAFGNYNTSALENVVATLTNALPTENQQPEYKIANYWLPQANKHVVWQEDIEVADVGLIDVHVNLTPGYETFAAATVLKDHFSNIAFDRLRTEEQLAYAVGGTAARLDDYTGFAMYIQTPVKDVAAMQQRFDAFKKEYATELDKMTDAEFEQLKTSTLVTLNEPPKNLQEEVAPLLSDWYREDYGFDSKQQLISAVEQVSLADIKTFYSDTMLNPEAARVSVQMRGTKFAEQPFANFESQILVEQLSDFHADMKKQQP</sequence>
<dbReference type="Pfam" id="PF22456">
    <property type="entry name" value="PqqF-like_C_4"/>
    <property type="match status" value="1"/>
</dbReference>
<accession>A0A432XTU2</accession>
<evidence type="ECO:0000259" key="19">
    <source>
        <dbReference type="Pfam" id="PF22456"/>
    </source>
</evidence>
<evidence type="ECO:0000313" key="21">
    <source>
        <dbReference type="Proteomes" id="UP000287198"/>
    </source>
</evidence>
<proteinExistence type="inferred from homology"/>
<evidence type="ECO:0000256" key="15">
    <source>
        <dbReference type="SAM" id="SignalP"/>
    </source>
</evidence>
<keyword evidence="15" id="KW-0732">Signal</keyword>
<dbReference type="PROSITE" id="PS51257">
    <property type="entry name" value="PROKAR_LIPOPROTEIN"/>
    <property type="match status" value="1"/>
</dbReference>
<feature type="domain" description="Peptidase M16 middle/third" evidence="18">
    <location>
        <begin position="405"/>
        <end position="678"/>
    </location>
</feature>
<dbReference type="GO" id="GO:0046872">
    <property type="term" value="F:metal ion binding"/>
    <property type="evidence" value="ECO:0007669"/>
    <property type="project" value="UniProtKB-KW"/>
</dbReference>
<dbReference type="PANTHER" id="PTHR43690:SF18">
    <property type="entry name" value="INSULIN-DEGRADING ENZYME-RELATED"/>
    <property type="match status" value="1"/>
</dbReference>
<feature type="domain" description="Peptidase M16 N-terminal" evidence="16">
    <location>
        <begin position="61"/>
        <end position="196"/>
    </location>
</feature>
<evidence type="ECO:0000313" key="20">
    <source>
        <dbReference type="EMBL" id="RUO52054.1"/>
    </source>
</evidence>
<evidence type="ECO:0000256" key="10">
    <source>
        <dbReference type="ARBA" id="ARBA00023049"/>
    </source>
</evidence>
<protein>
    <recommendedName>
        <fullName evidence="5">Protease 3</fullName>
        <ecNumber evidence="4">3.4.24.55</ecNumber>
    </recommendedName>
    <alternativeName>
        <fullName evidence="13">Pitrilysin</fullName>
    </alternativeName>
    <alternativeName>
        <fullName evidence="12">Protease III</fullName>
    </alternativeName>
    <alternativeName>
        <fullName evidence="11">Protease pi</fullName>
    </alternativeName>
</protein>
<feature type="signal peptide" evidence="15">
    <location>
        <begin position="1"/>
        <end position="26"/>
    </location>
</feature>
<keyword evidence="7" id="KW-0479">Metal-binding</keyword>
<feature type="domain" description="Peptidase M16 C-terminal" evidence="17">
    <location>
        <begin position="225"/>
        <end position="401"/>
    </location>
</feature>
<evidence type="ECO:0000256" key="7">
    <source>
        <dbReference type="ARBA" id="ARBA00022723"/>
    </source>
</evidence>